<dbReference type="Pfam" id="PF10041">
    <property type="entry name" value="DUF2277"/>
    <property type="match status" value="1"/>
</dbReference>
<reference evidence="3" key="1">
    <citation type="journal article" date="2019" name="Int. J. Syst. Evol. Microbiol.">
        <title>The Global Catalogue of Microorganisms (GCM) 10K type strain sequencing project: providing services to taxonomists for standard genome sequencing and annotation.</title>
        <authorList>
            <consortium name="The Broad Institute Genomics Platform"/>
            <consortium name="The Broad Institute Genome Sequencing Center for Infectious Disease"/>
            <person name="Wu L."/>
            <person name="Ma J."/>
        </authorList>
    </citation>
    <scope>NUCLEOTIDE SEQUENCE [LARGE SCALE GENOMIC DNA]</scope>
    <source>
        <strain evidence="3">JCM 4395</strain>
    </source>
</reference>
<name>A0ABP6AR21_STRLO</name>
<sequence>MAGAGQQPGEQAADAAGAEDGHREWVVRHDSFVLPSVGPVVVAASRRIIAGTPELGETGLMCRSIKTLRPPVLPEEATEEEIRAAALQFVRKVSGFRAPAAHNREVFERAVEAVAAATAELLAGLEVRGQKASA</sequence>
<feature type="compositionally biased region" description="Low complexity" evidence="1">
    <location>
        <begin position="1"/>
        <end position="18"/>
    </location>
</feature>
<gene>
    <name evidence="2" type="ORF">GCM10010276_84810</name>
</gene>
<evidence type="ECO:0008006" key="4">
    <source>
        <dbReference type="Google" id="ProtNLM"/>
    </source>
</evidence>
<keyword evidence="3" id="KW-1185">Reference proteome</keyword>
<proteinExistence type="predicted"/>
<organism evidence="2 3">
    <name type="scientific">Streptomyces longisporus</name>
    <dbReference type="NCBI Taxonomy" id="1948"/>
    <lineage>
        <taxon>Bacteria</taxon>
        <taxon>Bacillati</taxon>
        <taxon>Actinomycetota</taxon>
        <taxon>Actinomycetes</taxon>
        <taxon>Kitasatosporales</taxon>
        <taxon>Streptomycetaceae</taxon>
        <taxon>Streptomyces</taxon>
    </lineage>
</organism>
<dbReference type="EMBL" id="BAAASG010000028">
    <property type="protein sequence ID" value="GAA2521169.1"/>
    <property type="molecule type" value="Genomic_DNA"/>
</dbReference>
<evidence type="ECO:0000313" key="2">
    <source>
        <dbReference type="EMBL" id="GAA2521169.1"/>
    </source>
</evidence>
<evidence type="ECO:0000256" key="1">
    <source>
        <dbReference type="SAM" id="MobiDB-lite"/>
    </source>
</evidence>
<dbReference type="InterPro" id="IPR018735">
    <property type="entry name" value="DUF2277"/>
</dbReference>
<evidence type="ECO:0000313" key="3">
    <source>
        <dbReference type="Proteomes" id="UP001501777"/>
    </source>
</evidence>
<feature type="region of interest" description="Disordered" evidence="1">
    <location>
        <begin position="1"/>
        <end position="21"/>
    </location>
</feature>
<comment type="caution">
    <text evidence="2">The sequence shown here is derived from an EMBL/GenBank/DDBJ whole genome shotgun (WGS) entry which is preliminary data.</text>
</comment>
<dbReference type="Proteomes" id="UP001501777">
    <property type="component" value="Unassembled WGS sequence"/>
</dbReference>
<accession>A0ABP6AR21</accession>
<protein>
    <recommendedName>
        <fullName evidence="4">DUF2277 domain-containing protein</fullName>
    </recommendedName>
</protein>